<evidence type="ECO:0000259" key="4">
    <source>
        <dbReference type="Pfam" id="PF23357"/>
    </source>
</evidence>
<feature type="domain" description="ABC-type uncharacterised transport system" evidence="3">
    <location>
        <begin position="218"/>
        <end position="422"/>
    </location>
</feature>
<dbReference type="InterPro" id="IPR055396">
    <property type="entry name" value="DUF7088"/>
</dbReference>
<feature type="region of interest" description="Disordered" evidence="1">
    <location>
        <begin position="375"/>
        <end position="410"/>
    </location>
</feature>
<keyword evidence="2" id="KW-1133">Transmembrane helix</keyword>
<dbReference type="RefSeq" id="WP_015180957.1">
    <property type="nucleotide sequence ID" value="NC_019738.1"/>
</dbReference>
<organism evidence="5 6">
    <name type="scientific">Allocoleopsis franciscana PCC 7113</name>
    <dbReference type="NCBI Taxonomy" id="1173027"/>
    <lineage>
        <taxon>Bacteria</taxon>
        <taxon>Bacillati</taxon>
        <taxon>Cyanobacteriota</taxon>
        <taxon>Cyanophyceae</taxon>
        <taxon>Coleofasciculales</taxon>
        <taxon>Coleofasciculaceae</taxon>
        <taxon>Allocoleopsis</taxon>
        <taxon>Allocoleopsis franciscana</taxon>
    </lineage>
</organism>
<evidence type="ECO:0000259" key="3">
    <source>
        <dbReference type="Pfam" id="PF09822"/>
    </source>
</evidence>
<dbReference type="HOGENOM" id="CLU_018716_0_0_3"/>
<keyword evidence="2" id="KW-0812">Transmembrane</keyword>
<feature type="compositionally biased region" description="Low complexity" evidence="1">
    <location>
        <begin position="462"/>
        <end position="478"/>
    </location>
</feature>
<proteinExistence type="predicted"/>
<feature type="transmembrane region" description="Helical" evidence="2">
    <location>
        <begin position="73"/>
        <end position="95"/>
    </location>
</feature>
<evidence type="ECO:0000256" key="2">
    <source>
        <dbReference type="SAM" id="Phobius"/>
    </source>
</evidence>
<gene>
    <name evidence="5" type="ORF">Mic7113_0897</name>
</gene>
<dbReference type="PATRIC" id="fig|1173027.3.peg.988"/>
<dbReference type="Pfam" id="PF09822">
    <property type="entry name" value="ABC_transp_aux"/>
    <property type="match status" value="1"/>
</dbReference>
<feature type="transmembrane region" description="Helical" evidence="2">
    <location>
        <begin position="586"/>
        <end position="608"/>
    </location>
</feature>
<dbReference type="STRING" id="1173027.Mic7113_0897"/>
<evidence type="ECO:0000313" key="6">
    <source>
        <dbReference type="Proteomes" id="UP000010471"/>
    </source>
</evidence>
<dbReference type="OrthoDB" id="501439at2"/>
<accession>K9WB94</accession>
<keyword evidence="6" id="KW-1185">Reference proteome</keyword>
<feature type="transmembrane region" description="Helical" evidence="2">
    <location>
        <begin position="40"/>
        <end position="61"/>
    </location>
</feature>
<dbReference type="EMBL" id="CP003630">
    <property type="protein sequence ID" value="AFZ16797.1"/>
    <property type="molecule type" value="Genomic_DNA"/>
</dbReference>
<feature type="domain" description="DUF7088" evidence="4">
    <location>
        <begin position="106"/>
        <end position="167"/>
    </location>
</feature>
<reference evidence="5 6" key="1">
    <citation type="submission" date="2012-06" db="EMBL/GenBank/DDBJ databases">
        <title>Finished chromosome of genome of Microcoleus sp. PCC 7113.</title>
        <authorList>
            <consortium name="US DOE Joint Genome Institute"/>
            <person name="Gugger M."/>
            <person name="Coursin T."/>
            <person name="Rippka R."/>
            <person name="Tandeau De Marsac N."/>
            <person name="Huntemann M."/>
            <person name="Wei C.-L."/>
            <person name="Han J."/>
            <person name="Detter J.C."/>
            <person name="Han C."/>
            <person name="Tapia R."/>
            <person name="Chen A."/>
            <person name="Kyrpides N."/>
            <person name="Mavromatis K."/>
            <person name="Markowitz V."/>
            <person name="Szeto E."/>
            <person name="Ivanova N."/>
            <person name="Pagani I."/>
            <person name="Pati A."/>
            <person name="Goodwin L."/>
            <person name="Nordberg H.P."/>
            <person name="Cantor M.N."/>
            <person name="Hua S.X."/>
            <person name="Woyke T."/>
            <person name="Kerfeld C.A."/>
        </authorList>
    </citation>
    <scope>NUCLEOTIDE SEQUENCE [LARGE SCALE GENOMIC DNA]</scope>
    <source>
        <strain evidence="5 6">PCC 7113</strain>
    </source>
</reference>
<protein>
    <submittedName>
        <fullName evidence="5">ABC-type uncharacterized transport system involved in gliding motility, auxiliary component</fullName>
    </submittedName>
</protein>
<feature type="transmembrane region" description="Helical" evidence="2">
    <location>
        <begin position="12"/>
        <end position="34"/>
    </location>
</feature>
<dbReference type="eggNOG" id="COG3225">
    <property type="taxonomic scope" value="Bacteria"/>
</dbReference>
<feature type="compositionally biased region" description="Polar residues" evidence="1">
    <location>
        <begin position="375"/>
        <end position="399"/>
    </location>
</feature>
<evidence type="ECO:0000313" key="5">
    <source>
        <dbReference type="EMBL" id="AFZ16797.1"/>
    </source>
</evidence>
<evidence type="ECO:0000256" key="1">
    <source>
        <dbReference type="SAM" id="MobiDB-lite"/>
    </source>
</evidence>
<dbReference type="InterPro" id="IPR029062">
    <property type="entry name" value="Class_I_gatase-like"/>
</dbReference>
<dbReference type="Pfam" id="PF23357">
    <property type="entry name" value="DUF7088"/>
    <property type="match status" value="1"/>
</dbReference>
<feature type="compositionally biased region" description="Polar residues" evidence="1">
    <location>
        <begin position="432"/>
        <end position="454"/>
    </location>
</feature>
<sequence length="611" mass="66097">MKTIAKKQKTNYFKYLFWLGPILSIMGLSARAVAGQWSPVALGLLIAGLVMIGLWLILVGSSPGFWGRRSTQAGTNAIIATLAMIIILGLINFLAVRYGQRIDLTENQLFTLSPLSQRVVKTLQQPVKVWMFSGTPNPADLELLRNYRRYGSNLEYEFVDPQLKPGLAQKFDVKLPGEVHLEYGQDRKLVQTVNEAERLSEIKLTNSLEQLTSDRIDKVYFLQGHGERPLEEVEGGLSQAVSALKDKNFTPLPLNLAERTEVPKDASLVVVAGPKRALFEPEVQALNNYLSTGGSLLLMIDPEINAGLDSLLTDWGVNLERQIVIDASGEGRVVGLGPATPLVTTYGNHPITRDFGNNYSLYPVARPVEVTPVQGVTETPLLRTSEQSWAESTPETQPLQFDPKSDRPGPLTLAVALSRKAIPPSALPTPTPQATASPGASPFPTASPTGQAPASPTPIPQATASPGASPSPTASPTGQVPASPTPIPQATASPGASPSPSPSPTGQASPSFVNEKPIDKRTSESRLVVIGNSSFSSNGWFEQQLNGDVFLNSISWLSNRDDQTLSIRPKEQKNRRINLTSMQAGVLGWTGLLIMPLLGLMTAAVMWWRRR</sequence>
<name>K9WB94_9CYAN</name>
<dbReference type="SUPFAM" id="SSF52317">
    <property type="entry name" value="Class I glutamine amidotransferase-like"/>
    <property type="match status" value="1"/>
</dbReference>
<dbReference type="AlphaFoldDB" id="K9WB94"/>
<dbReference type="KEGG" id="mic:Mic7113_0897"/>
<dbReference type="Proteomes" id="UP000010471">
    <property type="component" value="Chromosome"/>
</dbReference>
<feature type="region of interest" description="Disordered" evidence="1">
    <location>
        <begin position="422"/>
        <end position="519"/>
    </location>
</feature>
<dbReference type="InterPro" id="IPR019196">
    <property type="entry name" value="ABC_transp_unknown"/>
</dbReference>
<keyword evidence="2" id="KW-0472">Membrane</keyword>